<evidence type="ECO:0000313" key="1">
    <source>
        <dbReference type="EMBL" id="SFR50640.1"/>
    </source>
</evidence>
<accession>A0A1I6H8D6</accession>
<dbReference type="NCBIfam" id="NF041667">
    <property type="entry name" value="GvpU"/>
    <property type="match status" value="1"/>
</dbReference>
<dbReference type="RefSeq" id="WP_092857342.1">
    <property type="nucleotide sequence ID" value="NZ_FOYU01000002.1"/>
</dbReference>
<dbReference type="InterPro" id="IPR049644">
    <property type="entry name" value="GvpU-like"/>
</dbReference>
<sequence length="149" mass="16846">MSKDKQDNEIDSKLIYDGVSVDWFLQHLSELTNTSDLELGITLQVSGQTITGTMIGGKKYFKLFAESFSDAWPFEDKKERKEIREAFEANGKIYESKGDDEPRRSTQYIHLADARIFEGGRQVPHSEGMLWRGKVNSVSGFSLGTLTES</sequence>
<reference evidence="2" key="1">
    <citation type="submission" date="2016-10" db="EMBL/GenBank/DDBJ databases">
        <authorList>
            <person name="Varghese N."/>
            <person name="Submissions S."/>
        </authorList>
    </citation>
    <scope>NUCLEOTIDE SEQUENCE [LARGE SCALE GENOMIC DNA]</scope>
    <source>
        <strain evidence="2">CGMCC 1.7285</strain>
    </source>
</reference>
<dbReference type="AlphaFoldDB" id="A0A1I6H8D6"/>
<name>A0A1I6H8D6_9GAMM</name>
<gene>
    <name evidence="1" type="ORF">SAMN04488070_1591</name>
</gene>
<protein>
    <recommendedName>
        <fullName evidence="3">Gas vesicle protein</fullName>
    </recommendedName>
</protein>
<keyword evidence="2" id="KW-1185">Reference proteome</keyword>
<evidence type="ECO:0008006" key="3">
    <source>
        <dbReference type="Google" id="ProtNLM"/>
    </source>
</evidence>
<dbReference type="EMBL" id="FOYU01000002">
    <property type="protein sequence ID" value="SFR50640.1"/>
    <property type="molecule type" value="Genomic_DNA"/>
</dbReference>
<organism evidence="1 2">
    <name type="scientific">Pseudidiomarina maritima</name>
    <dbReference type="NCBI Taxonomy" id="519453"/>
    <lineage>
        <taxon>Bacteria</taxon>
        <taxon>Pseudomonadati</taxon>
        <taxon>Pseudomonadota</taxon>
        <taxon>Gammaproteobacteria</taxon>
        <taxon>Alteromonadales</taxon>
        <taxon>Idiomarinaceae</taxon>
        <taxon>Pseudidiomarina</taxon>
    </lineage>
</organism>
<proteinExistence type="predicted"/>
<dbReference type="Proteomes" id="UP000199424">
    <property type="component" value="Unassembled WGS sequence"/>
</dbReference>
<evidence type="ECO:0000313" key="2">
    <source>
        <dbReference type="Proteomes" id="UP000199424"/>
    </source>
</evidence>